<evidence type="ECO:0000313" key="1">
    <source>
        <dbReference type="EMBL" id="CAD2152014.1"/>
    </source>
</evidence>
<sequence>MKILFLIGRLIKLDKDKKCKGKSNNQNNQKARIFIQSVKKFVNSKDKNIRRFMGRILSSENVRSLVYLHKKLTVNLQTLKEVFKMGILSEILK</sequence>
<proteinExistence type="predicted"/>
<name>A0A6V7UB12_MELEN</name>
<evidence type="ECO:0000313" key="2">
    <source>
        <dbReference type="Proteomes" id="UP000580250"/>
    </source>
</evidence>
<gene>
    <name evidence="1" type="ORF">MENT_LOCUS10609</name>
</gene>
<accession>A0A6V7UB12</accession>
<comment type="caution">
    <text evidence="1">The sequence shown here is derived from an EMBL/GenBank/DDBJ whole genome shotgun (WGS) entry which is preliminary data.</text>
</comment>
<organism evidence="1 2">
    <name type="scientific">Meloidogyne enterolobii</name>
    <name type="common">Root-knot nematode worm</name>
    <name type="synonym">Meloidogyne mayaguensis</name>
    <dbReference type="NCBI Taxonomy" id="390850"/>
    <lineage>
        <taxon>Eukaryota</taxon>
        <taxon>Metazoa</taxon>
        <taxon>Ecdysozoa</taxon>
        <taxon>Nematoda</taxon>
        <taxon>Chromadorea</taxon>
        <taxon>Rhabditida</taxon>
        <taxon>Tylenchina</taxon>
        <taxon>Tylenchomorpha</taxon>
        <taxon>Tylenchoidea</taxon>
        <taxon>Meloidogynidae</taxon>
        <taxon>Meloidogyninae</taxon>
        <taxon>Meloidogyne</taxon>
    </lineage>
</organism>
<dbReference type="Proteomes" id="UP000580250">
    <property type="component" value="Unassembled WGS sequence"/>
</dbReference>
<dbReference type="AlphaFoldDB" id="A0A6V7UB12"/>
<reference evidence="1 2" key="1">
    <citation type="submission" date="2020-08" db="EMBL/GenBank/DDBJ databases">
        <authorList>
            <person name="Koutsovoulos G."/>
            <person name="Danchin GJ E."/>
        </authorList>
    </citation>
    <scope>NUCLEOTIDE SEQUENCE [LARGE SCALE GENOMIC DNA]</scope>
</reference>
<dbReference type="EMBL" id="CAJEWN010000049">
    <property type="protein sequence ID" value="CAD2152014.1"/>
    <property type="molecule type" value="Genomic_DNA"/>
</dbReference>
<protein>
    <submittedName>
        <fullName evidence="1">Uncharacterized protein</fullName>
    </submittedName>
</protein>